<dbReference type="STRING" id="1770053.SAMN05216551_101545"/>
<evidence type="ECO:0000256" key="3">
    <source>
        <dbReference type="ARBA" id="ARBA00022692"/>
    </source>
</evidence>
<feature type="transmembrane region" description="Helical" evidence="6">
    <location>
        <begin position="398"/>
        <end position="418"/>
    </location>
</feature>
<dbReference type="PANTHER" id="PTHR43791">
    <property type="entry name" value="PERMEASE-RELATED"/>
    <property type="match status" value="1"/>
</dbReference>
<feature type="transmembrane region" description="Helical" evidence="6">
    <location>
        <begin position="333"/>
        <end position="354"/>
    </location>
</feature>
<feature type="transmembrane region" description="Helical" evidence="6">
    <location>
        <begin position="176"/>
        <end position="196"/>
    </location>
</feature>
<evidence type="ECO:0000259" key="7">
    <source>
        <dbReference type="PROSITE" id="PS50850"/>
    </source>
</evidence>
<evidence type="ECO:0000313" key="8">
    <source>
        <dbReference type="EMBL" id="SDV46686.1"/>
    </source>
</evidence>
<dbReference type="Gene3D" id="1.20.1250.20">
    <property type="entry name" value="MFS general substrate transporter like domains"/>
    <property type="match status" value="2"/>
</dbReference>
<keyword evidence="9" id="KW-1185">Reference proteome</keyword>
<dbReference type="InterPro" id="IPR020846">
    <property type="entry name" value="MFS_dom"/>
</dbReference>
<feature type="transmembrane region" description="Helical" evidence="6">
    <location>
        <begin position="361"/>
        <end position="386"/>
    </location>
</feature>
<feature type="transmembrane region" description="Helical" evidence="6">
    <location>
        <begin position="309"/>
        <end position="327"/>
    </location>
</feature>
<dbReference type="Pfam" id="PF07690">
    <property type="entry name" value="MFS_1"/>
    <property type="match status" value="1"/>
</dbReference>
<dbReference type="GO" id="GO:0005886">
    <property type="term" value="C:plasma membrane"/>
    <property type="evidence" value="ECO:0007669"/>
    <property type="project" value="TreeGrafter"/>
</dbReference>
<feature type="transmembrane region" description="Helical" evidence="6">
    <location>
        <begin position="241"/>
        <end position="263"/>
    </location>
</feature>
<dbReference type="SUPFAM" id="SSF103473">
    <property type="entry name" value="MFS general substrate transporter"/>
    <property type="match status" value="1"/>
</dbReference>
<dbReference type="EMBL" id="FNLO01000001">
    <property type="protein sequence ID" value="SDV46686.1"/>
    <property type="molecule type" value="Genomic_DNA"/>
</dbReference>
<dbReference type="PANTHER" id="PTHR43791:SF36">
    <property type="entry name" value="TRANSPORTER, PUTATIVE (AFU_ORTHOLOGUE AFUA_6G08340)-RELATED"/>
    <property type="match status" value="1"/>
</dbReference>
<dbReference type="PROSITE" id="PS50850">
    <property type="entry name" value="MFS"/>
    <property type="match status" value="1"/>
</dbReference>
<dbReference type="FunFam" id="1.20.1250.20:FF:000018">
    <property type="entry name" value="MFS transporter permease"/>
    <property type="match status" value="1"/>
</dbReference>
<evidence type="ECO:0000256" key="2">
    <source>
        <dbReference type="ARBA" id="ARBA00022448"/>
    </source>
</evidence>
<comment type="subcellular location">
    <subcellularLocation>
        <location evidence="1">Membrane</location>
        <topology evidence="1">Multi-pass membrane protein</topology>
    </subcellularLocation>
</comment>
<keyword evidence="3 6" id="KW-0812">Transmembrane</keyword>
<proteinExistence type="predicted"/>
<dbReference type="CDD" id="cd17319">
    <property type="entry name" value="MFS_ExuT_GudP_like"/>
    <property type="match status" value="1"/>
</dbReference>
<evidence type="ECO:0000256" key="1">
    <source>
        <dbReference type="ARBA" id="ARBA00004141"/>
    </source>
</evidence>
<feature type="transmembrane region" description="Helical" evidence="6">
    <location>
        <begin position="83"/>
        <end position="101"/>
    </location>
</feature>
<sequence length="432" mass="47215">MRPLDEDKLFSKISWRILPVLMLGFFLCYLNRVNVGFAKLQMADDLQFSDAVYGFGAGIFFLGYFLLEVPSNVILHRVGARRWISRIMLTWGVLSCLTIFVKTPMQFYVMRFLLGLAEAGFIPGAIYYMSQWYPAARRGRAWGTFYIALAASGVIGGLLSGSILRFMSGLGGLRGWQWLILCEGVPTLLLGAYIFFRMSEGVARADWLTDAERRHLSGLLEAEEKAKPHVDFRAVFSNGRVWTLVLIYFSYNMGLYAISFWMPTLIQKMGVADNLTVGVLSALPGVCAIVSMVIFGYSADRHGERKWHLIVAFLMAAIGFVLCAVWQNQPVLGVAALCLANMGVLSIPALFWSLPTALLTGVAAAAGIAMINALGNLAGFAAPYLVGYLKTATGRTDMALYVVSAILILGLVLVAAVAGRSRQPARAALTGN</sequence>
<organism evidence="8 9">
    <name type="scientific">Chitinasiproducens palmae</name>
    <dbReference type="NCBI Taxonomy" id="1770053"/>
    <lineage>
        <taxon>Bacteria</taxon>
        <taxon>Pseudomonadati</taxon>
        <taxon>Pseudomonadota</taxon>
        <taxon>Betaproteobacteria</taxon>
        <taxon>Burkholderiales</taxon>
        <taxon>Burkholderiaceae</taxon>
        <taxon>Chitinasiproducens</taxon>
    </lineage>
</organism>
<dbReference type="InterPro" id="IPR011701">
    <property type="entry name" value="MFS"/>
</dbReference>
<keyword evidence="2" id="KW-0813">Transport</keyword>
<feature type="transmembrane region" description="Helical" evidence="6">
    <location>
        <begin position="107"/>
        <end position="129"/>
    </location>
</feature>
<keyword evidence="4 6" id="KW-1133">Transmembrane helix</keyword>
<reference evidence="9" key="1">
    <citation type="submission" date="2016-09" db="EMBL/GenBank/DDBJ databases">
        <authorList>
            <person name="Varghese N."/>
            <person name="Submissions S."/>
        </authorList>
    </citation>
    <scope>NUCLEOTIDE SEQUENCE [LARGE SCALE GENOMIC DNA]</scope>
    <source>
        <strain evidence="9">JS23</strain>
    </source>
</reference>
<feature type="domain" description="Major facilitator superfamily (MFS) profile" evidence="7">
    <location>
        <begin position="17"/>
        <end position="422"/>
    </location>
</feature>
<keyword evidence="5 6" id="KW-0472">Membrane</keyword>
<feature type="transmembrane region" description="Helical" evidence="6">
    <location>
        <begin position="275"/>
        <end position="297"/>
    </location>
</feature>
<accession>A0A1H2PJY1</accession>
<dbReference type="GO" id="GO:0022857">
    <property type="term" value="F:transmembrane transporter activity"/>
    <property type="evidence" value="ECO:0007669"/>
    <property type="project" value="InterPro"/>
</dbReference>
<name>A0A1H2PJY1_9BURK</name>
<feature type="transmembrane region" description="Helical" evidence="6">
    <location>
        <begin position="141"/>
        <end position="164"/>
    </location>
</feature>
<evidence type="ECO:0000256" key="5">
    <source>
        <dbReference type="ARBA" id="ARBA00023136"/>
    </source>
</evidence>
<evidence type="ECO:0000313" key="9">
    <source>
        <dbReference type="Proteomes" id="UP000243719"/>
    </source>
</evidence>
<feature type="transmembrane region" description="Helical" evidence="6">
    <location>
        <begin position="12"/>
        <end position="32"/>
    </location>
</feature>
<feature type="transmembrane region" description="Helical" evidence="6">
    <location>
        <begin position="52"/>
        <end position="71"/>
    </location>
</feature>
<evidence type="ECO:0000256" key="6">
    <source>
        <dbReference type="SAM" id="Phobius"/>
    </source>
</evidence>
<gene>
    <name evidence="8" type="ORF">SAMN05216551_101545</name>
</gene>
<dbReference type="AlphaFoldDB" id="A0A1H2PJY1"/>
<protein>
    <submittedName>
        <fullName evidence="8">Sugar phosphate permease</fullName>
    </submittedName>
</protein>
<evidence type="ECO:0000256" key="4">
    <source>
        <dbReference type="ARBA" id="ARBA00022989"/>
    </source>
</evidence>
<dbReference type="InterPro" id="IPR036259">
    <property type="entry name" value="MFS_trans_sf"/>
</dbReference>
<dbReference type="Proteomes" id="UP000243719">
    <property type="component" value="Unassembled WGS sequence"/>
</dbReference>